<dbReference type="GO" id="GO:0140662">
    <property type="term" value="F:ATP-dependent protein folding chaperone"/>
    <property type="evidence" value="ECO:0007669"/>
    <property type="project" value="InterPro"/>
</dbReference>
<organism evidence="5">
    <name type="scientific">marine sediment metagenome</name>
    <dbReference type="NCBI Taxonomy" id="412755"/>
    <lineage>
        <taxon>unclassified sequences</taxon>
        <taxon>metagenomes</taxon>
        <taxon>ecological metagenomes</taxon>
    </lineage>
</organism>
<dbReference type="PRINTS" id="PR00304">
    <property type="entry name" value="TCOMPLEXTCP1"/>
</dbReference>
<dbReference type="Gene3D" id="1.10.560.10">
    <property type="entry name" value="GroEL-like equatorial domain"/>
    <property type="match status" value="1"/>
</dbReference>
<name>X1DJU9_9ZZZZ</name>
<dbReference type="PROSITE" id="PS00750">
    <property type="entry name" value="TCP1_1"/>
    <property type="match status" value="1"/>
</dbReference>
<dbReference type="SUPFAM" id="SSF48592">
    <property type="entry name" value="GroEL equatorial domain-like"/>
    <property type="match status" value="1"/>
</dbReference>
<reference evidence="5" key="1">
    <citation type="journal article" date="2014" name="Front. Microbiol.">
        <title>High frequency of phylogenetically diverse reductive dehalogenase-homologous genes in deep subseafloor sedimentary metagenomes.</title>
        <authorList>
            <person name="Kawai M."/>
            <person name="Futagami T."/>
            <person name="Toyoda A."/>
            <person name="Takaki Y."/>
            <person name="Nishi S."/>
            <person name="Hori S."/>
            <person name="Arai W."/>
            <person name="Tsubouchi T."/>
            <person name="Morono Y."/>
            <person name="Uchiyama I."/>
            <person name="Ito T."/>
            <person name="Fujiyama A."/>
            <person name="Inagaki F."/>
            <person name="Takami H."/>
        </authorList>
    </citation>
    <scope>NUCLEOTIDE SEQUENCE</scope>
    <source>
        <strain evidence="5">Expedition CK06-06</strain>
    </source>
</reference>
<dbReference type="GO" id="GO:0016887">
    <property type="term" value="F:ATP hydrolysis activity"/>
    <property type="evidence" value="ECO:0007669"/>
    <property type="project" value="InterPro"/>
</dbReference>
<protein>
    <recommendedName>
        <fullName evidence="6">Thermosome subunit</fullName>
    </recommendedName>
</protein>
<dbReference type="EMBL" id="BART01020749">
    <property type="protein sequence ID" value="GAH05299.1"/>
    <property type="molecule type" value="Genomic_DNA"/>
</dbReference>
<proteinExistence type="inferred from homology"/>
<accession>X1DJU9</accession>
<evidence type="ECO:0000256" key="2">
    <source>
        <dbReference type="ARBA" id="ARBA00022741"/>
    </source>
</evidence>
<comment type="similarity">
    <text evidence="1">Belongs to the TCP-1 chaperonin family.</text>
</comment>
<keyword evidence="3" id="KW-0067">ATP-binding</keyword>
<dbReference type="InterPro" id="IPR002194">
    <property type="entry name" value="Chaperonin_TCP-1_CS"/>
</dbReference>
<gene>
    <name evidence="5" type="ORF">S01H4_38475</name>
</gene>
<sequence>MIAGQQPIIILKEGTKRERGKGAQANNIMAALAISDAVKSTLGPKGMDKMLVDSMGDVVVTNDGATILKEIDVEHPAAKMIVEVAKSQDEECGDGTTTAVILTGELLKGAGELLDQNIHPTVICGGFKIAAEKAIETLNK</sequence>
<evidence type="ECO:0000256" key="4">
    <source>
        <dbReference type="ARBA" id="ARBA00023186"/>
    </source>
</evidence>
<dbReference type="InterPro" id="IPR027413">
    <property type="entry name" value="GROEL-like_equatorial_sf"/>
</dbReference>
<keyword evidence="2" id="KW-0547">Nucleotide-binding</keyword>
<dbReference type="InterPro" id="IPR017998">
    <property type="entry name" value="Chaperone_TCP-1"/>
</dbReference>
<dbReference type="PANTHER" id="PTHR11353">
    <property type="entry name" value="CHAPERONIN"/>
    <property type="match status" value="1"/>
</dbReference>
<dbReference type="GO" id="GO:0051082">
    <property type="term" value="F:unfolded protein binding"/>
    <property type="evidence" value="ECO:0007669"/>
    <property type="project" value="InterPro"/>
</dbReference>
<comment type="caution">
    <text evidence="5">The sequence shown here is derived from an EMBL/GenBank/DDBJ whole genome shotgun (WGS) entry which is preliminary data.</text>
</comment>
<dbReference type="GO" id="GO:0005524">
    <property type="term" value="F:ATP binding"/>
    <property type="evidence" value="ECO:0007669"/>
    <property type="project" value="UniProtKB-KW"/>
</dbReference>
<dbReference type="InterPro" id="IPR002423">
    <property type="entry name" value="Cpn60/GroEL/TCP-1"/>
</dbReference>
<keyword evidence="4" id="KW-0143">Chaperone</keyword>
<feature type="non-terminal residue" evidence="5">
    <location>
        <position position="140"/>
    </location>
</feature>
<dbReference type="AlphaFoldDB" id="X1DJU9"/>
<evidence type="ECO:0008006" key="6">
    <source>
        <dbReference type="Google" id="ProtNLM"/>
    </source>
</evidence>
<evidence type="ECO:0000256" key="1">
    <source>
        <dbReference type="ARBA" id="ARBA00008020"/>
    </source>
</evidence>
<evidence type="ECO:0000313" key="5">
    <source>
        <dbReference type="EMBL" id="GAH05299.1"/>
    </source>
</evidence>
<evidence type="ECO:0000256" key="3">
    <source>
        <dbReference type="ARBA" id="ARBA00022840"/>
    </source>
</evidence>
<dbReference type="PROSITE" id="PS00751">
    <property type="entry name" value="TCP1_2"/>
    <property type="match status" value="1"/>
</dbReference>
<dbReference type="Pfam" id="PF00118">
    <property type="entry name" value="Cpn60_TCP1"/>
    <property type="match status" value="1"/>
</dbReference>